<sequence>MSVQVAAPAVELKELSGPMDKATGPPCEPVTAHPPGHAVVAAPCPLPATEREAAPAPASSSSCGGERPPLSGCPGLSSATGLPPGAAKVPQASAMKRSDPHHPQHRHRDGGDSGGAAAEALVSPDGTVTEAPRTVKKVTGRRRGGPGARICVLCIYEPTCVEVSSQIQRWTCKLT</sequence>
<evidence type="ECO:0000313" key="2">
    <source>
        <dbReference type="Ensembl" id="ENSANIP00000003922.1"/>
    </source>
</evidence>
<protein>
    <submittedName>
        <fullName evidence="2">Uncharacterized protein</fullName>
    </submittedName>
</protein>
<keyword evidence="3" id="KW-1185">Reference proteome</keyword>
<organism evidence="2 3">
    <name type="scientific">Accipiter nisus</name>
    <name type="common">Eurasian sparrowhawk</name>
    <dbReference type="NCBI Taxonomy" id="211598"/>
    <lineage>
        <taxon>Eukaryota</taxon>
        <taxon>Metazoa</taxon>
        <taxon>Chordata</taxon>
        <taxon>Craniata</taxon>
        <taxon>Vertebrata</taxon>
        <taxon>Euteleostomi</taxon>
        <taxon>Archelosauria</taxon>
        <taxon>Archosauria</taxon>
        <taxon>Dinosauria</taxon>
        <taxon>Saurischia</taxon>
        <taxon>Theropoda</taxon>
        <taxon>Coelurosauria</taxon>
        <taxon>Aves</taxon>
        <taxon>Neognathae</taxon>
        <taxon>Neoaves</taxon>
        <taxon>Telluraves</taxon>
        <taxon>Accipitrimorphae</taxon>
        <taxon>Accipitriformes</taxon>
        <taxon>Accipitridae</taxon>
        <taxon>Accipitrinae</taxon>
        <taxon>Accipiter</taxon>
    </lineage>
</organism>
<dbReference type="AlphaFoldDB" id="A0A8B9M8U6"/>
<feature type="compositionally biased region" description="Basic residues" evidence="1">
    <location>
        <begin position="134"/>
        <end position="144"/>
    </location>
</feature>
<proteinExistence type="predicted"/>
<evidence type="ECO:0000313" key="3">
    <source>
        <dbReference type="Proteomes" id="UP000694541"/>
    </source>
</evidence>
<dbReference type="Proteomes" id="UP000694541">
    <property type="component" value="Unplaced"/>
</dbReference>
<reference evidence="2" key="1">
    <citation type="submission" date="2025-08" db="UniProtKB">
        <authorList>
            <consortium name="Ensembl"/>
        </authorList>
    </citation>
    <scope>IDENTIFICATION</scope>
</reference>
<accession>A0A8B9M8U6</accession>
<reference evidence="2" key="2">
    <citation type="submission" date="2025-09" db="UniProtKB">
        <authorList>
            <consortium name="Ensembl"/>
        </authorList>
    </citation>
    <scope>IDENTIFICATION</scope>
</reference>
<feature type="region of interest" description="Disordered" evidence="1">
    <location>
        <begin position="1"/>
        <end position="34"/>
    </location>
</feature>
<feature type="region of interest" description="Disordered" evidence="1">
    <location>
        <begin position="51"/>
        <end position="144"/>
    </location>
</feature>
<name>A0A8B9M8U6_9AVES</name>
<dbReference type="Ensembl" id="ENSANIT00000004048.1">
    <property type="protein sequence ID" value="ENSANIP00000003922.1"/>
    <property type="gene ID" value="ENSANIG00000002636.1"/>
</dbReference>
<evidence type="ECO:0000256" key="1">
    <source>
        <dbReference type="SAM" id="MobiDB-lite"/>
    </source>
</evidence>